<dbReference type="AlphaFoldDB" id="A0AAD4GYV4"/>
<evidence type="ECO:0000256" key="2">
    <source>
        <dbReference type="ARBA" id="ARBA00022692"/>
    </source>
</evidence>
<dbReference type="InterPro" id="IPR020846">
    <property type="entry name" value="MFS_dom"/>
</dbReference>
<evidence type="ECO:0000256" key="3">
    <source>
        <dbReference type="ARBA" id="ARBA00022989"/>
    </source>
</evidence>
<dbReference type="SUPFAM" id="SSF103473">
    <property type="entry name" value="MFS general substrate transporter"/>
    <property type="match status" value="1"/>
</dbReference>
<dbReference type="PROSITE" id="PS50850">
    <property type="entry name" value="MFS"/>
    <property type="match status" value="1"/>
</dbReference>
<comment type="subcellular location">
    <subcellularLocation>
        <location evidence="1">Membrane</location>
        <topology evidence="1">Multi-pass membrane protein</topology>
    </subcellularLocation>
</comment>
<dbReference type="PANTHER" id="PTHR23502">
    <property type="entry name" value="MAJOR FACILITATOR SUPERFAMILY"/>
    <property type="match status" value="1"/>
</dbReference>
<dbReference type="Pfam" id="PF07690">
    <property type="entry name" value="MFS_1"/>
    <property type="match status" value="1"/>
</dbReference>
<dbReference type="EMBL" id="VCAU01000005">
    <property type="protein sequence ID" value="KAF9894130.1"/>
    <property type="molecule type" value="Genomic_DNA"/>
</dbReference>
<evidence type="ECO:0000313" key="7">
    <source>
        <dbReference type="EMBL" id="KAF9894130.1"/>
    </source>
</evidence>
<dbReference type="PANTHER" id="PTHR23502:SF149">
    <property type="entry name" value="TRANSPORTER, PUTATIVE-RELATED"/>
    <property type="match status" value="1"/>
</dbReference>
<feature type="transmembrane region" description="Helical" evidence="5">
    <location>
        <begin position="415"/>
        <end position="436"/>
    </location>
</feature>
<comment type="caution">
    <text evidence="7">The sequence shown here is derived from an EMBL/GenBank/DDBJ whole genome shotgun (WGS) entry which is preliminary data.</text>
</comment>
<feature type="transmembrane region" description="Helical" evidence="5">
    <location>
        <begin position="236"/>
        <end position="256"/>
    </location>
</feature>
<protein>
    <recommendedName>
        <fullName evidence="6">Major facilitator superfamily (MFS) profile domain-containing protein</fullName>
    </recommendedName>
</protein>
<evidence type="ECO:0000313" key="8">
    <source>
        <dbReference type="Proteomes" id="UP001194746"/>
    </source>
</evidence>
<feature type="transmembrane region" description="Helical" evidence="5">
    <location>
        <begin position="116"/>
        <end position="135"/>
    </location>
</feature>
<keyword evidence="4 5" id="KW-0472">Membrane</keyword>
<evidence type="ECO:0000256" key="4">
    <source>
        <dbReference type="ARBA" id="ARBA00023136"/>
    </source>
</evidence>
<keyword evidence="2 5" id="KW-0812">Transmembrane</keyword>
<keyword evidence="8" id="KW-1185">Reference proteome</keyword>
<gene>
    <name evidence="7" type="ORF">FE257_009103</name>
</gene>
<dbReference type="InterPro" id="IPR036259">
    <property type="entry name" value="MFS_trans_sf"/>
</dbReference>
<name>A0AAD4GYV4_ASPNN</name>
<dbReference type="InterPro" id="IPR011701">
    <property type="entry name" value="MFS"/>
</dbReference>
<dbReference type="GO" id="GO:0022857">
    <property type="term" value="F:transmembrane transporter activity"/>
    <property type="evidence" value="ECO:0007669"/>
    <property type="project" value="InterPro"/>
</dbReference>
<feature type="transmembrane region" description="Helical" evidence="5">
    <location>
        <begin position="147"/>
        <end position="165"/>
    </location>
</feature>
<feature type="transmembrane region" description="Helical" evidence="5">
    <location>
        <begin position="479"/>
        <end position="499"/>
    </location>
</feature>
<dbReference type="Proteomes" id="UP001194746">
    <property type="component" value="Unassembled WGS sequence"/>
</dbReference>
<organism evidence="7 8">
    <name type="scientific">Aspergillus nanangensis</name>
    <dbReference type="NCBI Taxonomy" id="2582783"/>
    <lineage>
        <taxon>Eukaryota</taxon>
        <taxon>Fungi</taxon>
        <taxon>Dikarya</taxon>
        <taxon>Ascomycota</taxon>
        <taxon>Pezizomycotina</taxon>
        <taxon>Eurotiomycetes</taxon>
        <taxon>Eurotiomycetidae</taxon>
        <taxon>Eurotiales</taxon>
        <taxon>Aspergillaceae</taxon>
        <taxon>Aspergillus</taxon>
        <taxon>Aspergillus subgen. Circumdati</taxon>
    </lineage>
</organism>
<keyword evidence="3 5" id="KW-1133">Transmembrane helix</keyword>
<feature type="transmembrane region" description="Helical" evidence="5">
    <location>
        <begin position="82"/>
        <end position="104"/>
    </location>
</feature>
<accession>A0AAD4GYV4</accession>
<feature type="transmembrane region" description="Helical" evidence="5">
    <location>
        <begin position="442"/>
        <end position="467"/>
    </location>
</feature>
<reference evidence="7" key="2">
    <citation type="submission" date="2020-02" db="EMBL/GenBank/DDBJ databases">
        <authorList>
            <person name="Gilchrist C.L.M."/>
            <person name="Chooi Y.-H."/>
        </authorList>
    </citation>
    <scope>NUCLEOTIDE SEQUENCE</scope>
    <source>
        <strain evidence="7">MST-FP2251</strain>
    </source>
</reference>
<evidence type="ECO:0000256" key="5">
    <source>
        <dbReference type="SAM" id="Phobius"/>
    </source>
</evidence>
<dbReference type="Gene3D" id="1.20.1250.20">
    <property type="entry name" value="MFS general substrate transporter like domains"/>
    <property type="match status" value="1"/>
</dbReference>
<feature type="domain" description="Major facilitator superfamily (MFS) profile" evidence="6">
    <location>
        <begin position="81"/>
        <end position="529"/>
    </location>
</feature>
<dbReference type="GO" id="GO:0005886">
    <property type="term" value="C:plasma membrane"/>
    <property type="evidence" value="ECO:0007669"/>
    <property type="project" value="TreeGrafter"/>
</dbReference>
<sequence>MFPPSEIHHEVIVPSSMESNKSIDGPIGDSVISQDVNLIPGTEIMRPGDSIEGGNREPALLPEPADDPADPLNWTRAWKYTVIAVHFCYLFVSVESALSMAPMFPLLASEFHLDDVQLGLLTGACVVALGFSNFIIVPCSNIFGRRVTSMVLCIMGAATCIWQALAPSQSVLLAGRVLNGVATAGSETLLVQVVSDMLFLPERGFWTGLYFTGYFLGLFLGPVISGNIAQRFGWRSFFWLSLAMTCFNFITLALFAPETKFSRSTTAQPTPKSTLKSTDAEATHLESIDMRTTKVGTGKPSRPQFRLWQTPDPQWKTLLLRDLLTPLTVFPLPIVFWAGLNVAGPANVLLFWNLTESTVLSAAPYNFSASEVGYANFAFVVGGLIGLLTAGPFSDWIAKRATAKNNGIREAEMRLPALIPYAVVTVIGIVIGGLGYARQWPWPVILVVGYGLTGLCVTTVPTICIAYAVDSYKTISGEIMVVATVLKNTCGFVMSYWVPPLAARQGWLVPAMVEFSLTVFCVMDAPEMGTTTLETALEEEEDMLLDLSYPEARVDFFVVLYGQRDEIAELVAFNLGIGQPNQCRVADVKEWIHGSFNVCIPVYIDGVGTCATDRVLIRFPLPYKIGESTHPGNADEKLRCEAATFIWIKENCPEVPIPRLWGFGFSGGQSVPVPKLSSGRNEGTNTRW</sequence>
<feature type="transmembrane region" description="Helical" evidence="5">
    <location>
        <begin position="372"/>
        <end position="394"/>
    </location>
</feature>
<proteinExistence type="predicted"/>
<evidence type="ECO:0000256" key="1">
    <source>
        <dbReference type="ARBA" id="ARBA00004141"/>
    </source>
</evidence>
<feature type="transmembrane region" description="Helical" evidence="5">
    <location>
        <begin position="205"/>
        <end position="224"/>
    </location>
</feature>
<reference evidence="7" key="1">
    <citation type="journal article" date="2019" name="Beilstein J. Org. Chem.">
        <title>Nanangenines: drimane sesquiterpenoids as the dominant metabolite cohort of a novel Australian fungus, Aspergillus nanangensis.</title>
        <authorList>
            <person name="Lacey H.J."/>
            <person name="Gilchrist C.L.M."/>
            <person name="Crombie A."/>
            <person name="Kalaitzis J.A."/>
            <person name="Vuong D."/>
            <person name="Rutledge P.J."/>
            <person name="Turner P."/>
            <person name="Pitt J.I."/>
            <person name="Lacey E."/>
            <person name="Chooi Y.H."/>
            <person name="Piggott A.M."/>
        </authorList>
    </citation>
    <scope>NUCLEOTIDE SEQUENCE</scope>
    <source>
        <strain evidence="7">MST-FP2251</strain>
    </source>
</reference>
<evidence type="ECO:0000259" key="6">
    <source>
        <dbReference type="PROSITE" id="PS50850"/>
    </source>
</evidence>